<sequence>MVRRLAGTEDLVLGRAAAGAPFDGIRFRAVTPPRWSPLRAALRYAAGVAAILREARVDAIEVHNRPDVARLLARRFPRCRITLFLHNDPQGMRGAQSAAARRGLLKRMRVVAVSDWVAERFRARLPADADVAILPNCLDLSALPPRAPRRDRLILFAGRTVADKGADCFVRAMETLLPDLPNWRAEMIGADRFRADAPRTPFEDAVLPRAEAAGIVLHGHKPHAAVLEAMARAAIVVVPSRWPEPFGLVALEAMASGAALVCSGRGGLGALVGSAALLADPEPAGPLEEAIRTLAGDSRLRNRLGKAGLKRASAFDLPQARARLARLRGEAR</sequence>
<evidence type="ECO:0000259" key="1">
    <source>
        <dbReference type="Pfam" id="PF00534"/>
    </source>
</evidence>
<gene>
    <name evidence="3" type="ORF">NFI95_08820</name>
</gene>
<evidence type="ECO:0000313" key="4">
    <source>
        <dbReference type="Proteomes" id="UP001524587"/>
    </source>
</evidence>
<accession>A0ABT1W8J4</accession>
<dbReference type="SUPFAM" id="SSF53756">
    <property type="entry name" value="UDP-Glycosyltransferase/glycogen phosphorylase"/>
    <property type="match status" value="1"/>
</dbReference>
<dbReference type="RefSeq" id="WP_422864031.1">
    <property type="nucleotide sequence ID" value="NZ_JAMSKV010000006.1"/>
</dbReference>
<dbReference type="Gene3D" id="3.40.50.2000">
    <property type="entry name" value="Glycogen Phosphorylase B"/>
    <property type="match status" value="2"/>
</dbReference>
<dbReference type="PANTHER" id="PTHR45947:SF3">
    <property type="entry name" value="SULFOQUINOVOSYL TRANSFERASE SQD2"/>
    <property type="match status" value="1"/>
</dbReference>
<proteinExistence type="predicted"/>
<evidence type="ECO:0000259" key="2">
    <source>
        <dbReference type="Pfam" id="PF13439"/>
    </source>
</evidence>
<dbReference type="CDD" id="cd03801">
    <property type="entry name" value="GT4_PimA-like"/>
    <property type="match status" value="1"/>
</dbReference>
<comment type="caution">
    <text evidence="3">The sequence shown here is derived from an EMBL/GenBank/DDBJ whole genome shotgun (WGS) entry which is preliminary data.</text>
</comment>
<evidence type="ECO:0000313" key="3">
    <source>
        <dbReference type="EMBL" id="MCQ8278552.1"/>
    </source>
</evidence>
<dbReference type="InterPro" id="IPR001296">
    <property type="entry name" value="Glyco_trans_1"/>
</dbReference>
<dbReference type="InterPro" id="IPR028098">
    <property type="entry name" value="Glyco_trans_4-like_N"/>
</dbReference>
<name>A0ABT1W8J4_9PROT</name>
<keyword evidence="4" id="KW-1185">Reference proteome</keyword>
<reference evidence="3 4" key="1">
    <citation type="submission" date="2022-06" db="EMBL/GenBank/DDBJ databases">
        <title>Endosaccharibacter gen. nov., sp. nov., endophytic bacteria isolated from sugarcane.</title>
        <authorList>
            <person name="Pitiwittayakul N."/>
            <person name="Yukphan P."/>
            <person name="Charoenyingcharoen P."/>
            <person name="Tanasupawat S."/>
        </authorList>
    </citation>
    <scope>NUCLEOTIDE SEQUENCE [LARGE SCALE GENOMIC DNA]</scope>
    <source>
        <strain evidence="3 4">KSS8</strain>
    </source>
</reference>
<dbReference type="Proteomes" id="UP001524587">
    <property type="component" value="Unassembled WGS sequence"/>
</dbReference>
<dbReference type="InterPro" id="IPR050194">
    <property type="entry name" value="Glycosyltransferase_grp1"/>
</dbReference>
<organism evidence="3 4">
    <name type="scientific">Endosaccharibacter trunci</name>
    <dbReference type="NCBI Taxonomy" id="2812733"/>
    <lineage>
        <taxon>Bacteria</taxon>
        <taxon>Pseudomonadati</taxon>
        <taxon>Pseudomonadota</taxon>
        <taxon>Alphaproteobacteria</taxon>
        <taxon>Acetobacterales</taxon>
        <taxon>Acetobacteraceae</taxon>
        <taxon>Endosaccharibacter</taxon>
    </lineage>
</organism>
<feature type="domain" description="Glycosyltransferase subfamily 4-like N-terminal" evidence="2">
    <location>
        <begin position="22"/>
        <end position="141"/>
    </location>
</feature>
<dbReference type="EMBL" id="JAMSKV010000006">
    <property type="protein sequence ID" value="MCQ8278552.1"/>
    <property type="molecule type" value="Genomic_DNA"/>
</dbReference>
<dbReference type="Pfam" id="PF00534">
    <property type="entry name" value="Glycos_transf_1"/>
    <property type="match status" value="1"/>
</dbReference>
<dbReference type="PANTHER" id="PTHR45947">
    <property type="entry name" value="SULFOQUINOVOSYL TRANSFERASE SQD2"/>
    <property type="match status" value="1"/>
</dbReference>
<feature type="domain" description="Glycosyl transferase family 1" evidence="1">
    <location>
        <begin position="148"/>
        <end position="310"/>
    </location>
</feature>
<protein>
    <submittedName>
        <fullName evidence="3">Glycosyltransferase family 4 protein</fullName>
    </submittedName>
</protein>
<dbReference type="Pfam" id="PF13439">
    <property type="entry name" value="Glyco_transf_4"/>
    <property type="match status" value="1"/>
</dbReference>